<comment type="caution">
    <text evidence="1">The sequence shown here is derived from an EMBL/GenBank/DDBJ whole genome shotgun (WGS) entry which is preliminary data.</text>
</comment>
<keyword evidence="2" id="KW-1185">Reference proteome</keyword>
<accession>A0ACB8SQ56</accession>
<gene>
    <name evidence="1" type="ORF">BV25DRAFT_1891026</name>
</gene>
<dbReference type="Proteomes" id="UP000814140">
    <property type="component" value="Unassembled WGS sequence"/>
</dbReference>
<organism evidence="1 2">
    <name type="scientific">Artomyces pyxidatus</name>
    <dbReference type="NCBI Taxonomy" id="48021"/>
    <lineage>
        <taxon>Eukaryota</taxon>
        <taxon>Fungi</taxon>
        <taxon>Dikarya</taxon>
        <taxon>Basidiomycota</taxon>
        <taxon>Agaricomycotina</taxon>
        <taxon>Agaricomycetes</taxon>
        <taxon>Russulales</taxon>
        <taxon>Auriscalpiaceae</taxon>
        <taxon>Artomyces</taxon>
    </lineage>
</organism>
<dbReference type="EMBL" id="MU277233">
    <property type="protein sequence ID" value="KAI0058633.1"/>
    <property type="molecule type" value="Genomic_DNA"/>
</dbReference>
<sequence length="312" mass="35802">MNRFDIKDFSYERTLNEDPNTRSITLLGSFSSSLIENERDPAIIRIEKTALPAFSDGLISSVSCIDNTDIYTWLFGWLNQSEDRPDVKINIVCPATEVHVRKYSKQQLCIFRETPLIYERIVKPYIDAFPASRTQWVRDIISGRSEAEKILFRSTSDIDGFLILPDMKWDLTTISSLYLVAITLSSDIKSLRDLQKQHIPLLKAIQRESSTVVKKRWGLDANQLRLFVHYQPSYYHFHVHIVNVNHTGFVGMVVGQAHLLDDIISLLELDLPDELSIFQRMTLTYGLGEQHGLFKPMLAARADRLVPGEDTE</sequence>
<name>A0ACB8SQ56_9AGAM</name>
<evidence type="ECO:0000313" key="2">
    <source>
        <dbReference type="Proteomes" id="UP000814140"/>
    </source>
</evidence>
<evidence type="ECO:0000313" key="1">
    <source>
        <dbReference type="EMBL" id="KAI0058633.1"/>
    </source>
</evidence>
<proteinExistence type="predicted"/>
<reference evidence="1" key="2">
    <citation type="journal article" date="2022" name="New Phytol.">
        <title>Evolutionary transition to the ectomycorrhizal habit in the genomes of a hyperdiverse lineage of mushroom-forming fungi.</title>
        <authorList>
            <person name="Looney B."/>
            <person name="Miyauchi S."/>
            <person name="Morin E."/>
            <person name="Drula E."/>
            <person name="Courty P.E."/>
            <person name="Kohler A."/>
            <person name="Kuo A."/>
            <person name="LaButti K."/>
            <person name="Pangilinan J."/>
            <person name="Lipzen A."/>
            <person name="Riley R."/>
            <person name="Andreopoulos W."/>
            <person name="He G."/>
            <person name="Johnson J."/>
            <person name="Nolan M."/>
            <person name="Tritt A."/>
            <person name="Barry K.W."/>
            <person name="Grigoriev I.V."/>
            <person name="Nagy L.G."/>
            <person name="Hibbett D."/>
            <person name="Henrissat B."/>
            <person name="Matheny P.B."/>
            <person name="Labbe J."/>
            <person name="Martin F.M."/>
        </authorList>
    </citation>
    <scope>NUCLEOTIDE SEQUENCE</scope>
    <source>
        <strain evidence="1">HHB10654</strain>
    </source>
</reference>
<protein>
    <submittedName>
        <fullName evidence="1">Scavenger mRNA decapping enzyme</fullName>
    </submittedName>
</protein>
<reference evidence="1" key="1">
    <citation type="submission" date="2021-03" db="EMBL/GenBank/DDBJ databases">
        <authorList>
            <consortium name="DOE Joint Genome Institute"/>
            <person name="Ahrendt S."/>
            <person name="Looney B.P."/>
            <person name="Miyauchi S."/>
            <person name="Morin E."/>
            <person name="Drula E."/>
            <person name="Courty P.E."/>
            <person name="Chicoki N."/>
            <person name="Fauchery L."/>
            <person name="Kohler A."/>
            <person name="Kuo A."/>
            <person name="Labutti K."/>
            <person name="Pangilinan J."/>
            <person name="Lipzen A."/>
            <person name="Riley R."/>
            <person name="Andreopoulos W."/>
            <person name="He G."/>
            <person name="Johnson J."/>
            <person name="Barry K.W."/>
            <person name="Grigoriev I.V."/>
            <person name="Nagy L."/>
            <person name="Hibbett D."/>
            <person name="Henrissat B."/>
            <person name="Matheny P.B."/>
            <person name="Labbe J."/>
            <person name="Martin F."/>
        </authorList>
    </citation>
    <scope>NUCLEOTIDE SEQUENCE</scope>
    <source>
        <strain evidence="1">HHB10654</strain>
    </source>
</reference>